<gene>
    <name evidence="2" type="ORF">CEQ21_07735</name>
</gene>
<evidence type="ECO:0000256" key="1">
    <source>
        <dbReference type="SAM" id="Phobius"/>
    </source>
</evidence>
<evidence type="ECO:0000313" key="2">
    <source>
        <dbReference type="EMBL" id="TRZ39250.1"/>
    </source>
</evidence>
<dbReference type="RefSeq" id="WP_185762830.1">
    <property type="nucleotide sequence ID" value="NZ_CM017506.1"/>
</dbReference>
<keyword evidence="1" id="KW-0812">Transmembrane</keyword>
<comment type="caution">
    <text evidence="2">The sequence shown here is derived from an EMBL/GenBank/DDBJ whole genome shotgun (WGS) entry which is preliminary data.</text>
</comment>
<keyword evidence="2" id="KW-0614">Plasmid</keyword>
<sequence>MKNDLMNELLNSLIVNELPGSIEHIANGFISGAIEPTLLGVIRYVFSNWSTVWVLVCALYWTIRKLQRSNAEIKKKSKNTDNDSPNV</sequence>
<name>A0A553SQI1_NIACI</name>
<protein>
    <submittedName>
        <fullName evidence="2">Uncharacterized protein</fullName>
    </submittedName>
</protein>
<feature type="transmembrane region" description="Helical" evidence="1">
    <location>
        <begin position="41"/>
        <end position="63"/>
    </location>
</feature>
<dbReference type="Proteomes" id="UP000319837">
    <property type="component" value="Plasmid unnamed2"/>
</dbReference>
<dbReference type="EMBL" id="RIBP01000003">
    <property type="protein sequence ID" value="TRZ39250.1"/>
    <property type="molecule type" value="Genomic_DNA"/>
</dbReference>
<reference evidence="2" key="1">
    <citation type="submission" date="2018-10" db="EMBL/GenBank/DDBJ databases">
        <title>FDA dAtabase for Regulatory Grade micrObial Sequences (FDA-ARGOS): Supporting development and validation of Infectious Disease Dx tests.</title>
        <authorList>
            <person name="Minogue T."/>
            <person name="Wolcott M."/>
            <person name="Wasieloski L."/>
            <person name="Aguilar W."/>
            <person name="Moore D."/>
            <person name="Tallon L.J."/>
            <person name="Sadzewicz L."/>
            <person name="Sengamalay N."/>
            <person name="Ott S."/>
            <person name="Godinez A."/>
            <person name="Nagaraj S."/>
            <person name="Vavikolanu K."/>
            <person name="Vyas G."/>
            <person name="Nadendla S."/>
            <person name="Aluvathingal J."/>
            <person name="Sichtig H."/>
        </authorList>
    </citation>
    <scope>NUCLEOTIDE SEQUENCE</scope>
    <source>
        <strain evidence="2">FDAARGOS_343</strain>
        <plasmid evidence="2">unnamed2</plasmid>
    </source>
</reference>
<proteinExistence type="predicted"/>
<dbReference type="AlphaFoldDB" id="A0A553SQI1"/>
<keyword evidence="1" id="KW-1133">Transmembrane helix</keyword>
<organism evidence="2">
    <name type="scientific">Niallia circulans</name>
    <name type="common">Bacillus circulans</name>
    <dbReference type="NCBI Taxonomy" id="1397"/>
    <lineage>
        <taxon>Bacteria</taxon>
        <taxon>Bacillati</taxon>
        <taxon>Bacillota</taxon>
        <taxon>Bacilli</taxon>
        <taxon>Bacillales</taxon>
        <taxon>Bacillaceae</taxon>
        <taxon>Niallia</taxon>
    </lineage>
</organism>
<keyword evidence="1" id="KW-0472">Membrane</keyword>
<geneLocation type="plasmid" evidence="2">
    <name>unnamed2</name>
</geneLocation>
<accession>A0A553SQI1</accession>